<keyword evidence="2" id="KW-1185">Reference proteome</keyword>
<sequence>MQKDFHHAITYILSRWAGFGHQDAEIIAYAAQYVDDSTYMGTVRFDEGQMYLRTASAHDILDLRNADKAKDVRTWVPFHFLPGNCGVPRDQHCGKSFKERLICLANSPVAQDMLAECLRRKDSPHALHRLGITMHVYADTWAHQNFAGLDAEVNDASDLEVLKPSGYIDLMDELATKLPTKLGHAQVSSCPDLPYIEWEYSNWQGDKQPPIDNASRLADAADKMLSFMKQWRSSGQQPATQGLTTQERQFLINKFKEIQHKDADKRHAAWLEMIKLGTVPGISGVPLNYAKDGQNSWKFLALGTNNEQTIISNLLGFDPAFMASNWKLFHDALQFHRLYVLNELLPSYGICAA</sequence>
<dbReference type="Pfam" id="PF20551">
    <property type="entry name" value="DUF6765"/>
    <property type="match status" value="1"/>
</dbReference>
<reference evidence="1 2" key="1">
    <citation type="submission" date="2020-04" db="EMBL/GenBank/DDBJ databases">
        <authorList>
            <consortium name="Desulfovibrio sp. FSS-1 genome sequencing consortium"/>
            <person name="Shimoshige H."/>
            <person name="Kobayashi H."/>
            <person name="Maekawa T."/>
        </authorList>
    </citation>
    <scope>NUCLEOTIDE SEQUENCE [LARGE SCALE GENOMIC DNA]</scope>
    <source>
        <strain evidence="1 2">SIID29052-01</strain>
    </source>
</reference>
<gene>
    <name evidence="1" type="ORF">NNJEOMEG_02965</name>
</gene>
<dbReference type="RefSeq" id="WP_173085839.1">
    <property type="nucleotide sequence ID" value="NZ_BLTE01000014.1"/>
</dbReference>
<comment type="caution">
    <text evidence="1">The sequence shown here is derived from an EMBL/GenBank/DDBJ whole genome shotgun (WGS) entry which is preliminary data.</text>
</comment>
<dbReference type="InterPro" id="IPR046653">
    <property type="entry name" value="DUF6765"/>
</dbReference>
<proteinExistence type="predicted"/>
<evidence type="ECO:0000313" key="1">
    <source>
        <dbReference type="EMBL" id="GFK95108.1"/>
    </source>
</evidence>
<evidence type="ECO:0000313" key="2">
    <source>
        <dbReference type="Proteomes" id="UP000494245"/>
    </source>
</evidence>
<protein>
    <submittedName>
        <fullName evidence="1">Uncharacterized protein</fullName>
    </submittedName>
</protein>
<dbReference type="Proteomes" id="UP000494245">
    <property type="component" value="Unassembled WGS sequence"/>
</dbReference>
<dbReference type="EMBL" id="BLTE01000014">
    <property type="protein sequence ID" value="GFK95108.1"/>
    <property type="molecule type" value="Genomic_DNA"/>
</dbReference>
<reference evidence="1 2" key="2">
    <citation type="submission" date="2020-05" db="EMBL/GenBank/DDBJ databases">
        <title>Draft genome sequence of Desulfovibrio sp. strainFSS-1.</title>
        <authorList>
            <person name="Shimoshige H."/>
            <person name="Kobayashi H."/>
            <person name="Maekawa T."/>
        </authorList>
    </citation>
    <scope>NUCLEOTIDE SEQUENCE [LARGE SCALE GENOMIC DNA]</scope>
    <source>
        <strain evidence="1 2">SIID29052-01</strain>
    </source>
</reference>
<name>A0A6V8LXY2_9BACT</name>
<dbReference type="AlphaFoldDB" id="A0A6V8LXY2"/>
<organism evidence="1 2">
    <name type="scientific">Fundidesulfovibrio magnetotacticus</name>
    <dbReference type="NCBI Taxonomy" id="2730080"/>
    <lineage>
        <taxon>Bacteria</taxon>
        <taxon>Pseudomonadati</taxon>
        <taxon>Thermodesulfobacteriota</taxon>
        <taxon>Desulfovibrionia</taxon>
        <taxon>Desulfovibrionales</taxon>
        <taxon>Desulfovibrionaceae</taxon>
        <taxon>Fundidesulfovibrio</taxon>
    </lineage>
</organism>
<accession>A0A6V8LXY2</accession>